<name>A0A1F6F041_9BACT</name>
<comment type="caution">
    <text evidence="2">The sequence shown here is derived from an EMBL/GenBank/DDBJ whole genome shotgun (WGS) entry which is preliminary data.</text>
</comment>
<evidence type="ECO:0008006" key="4">
    <source>
        <dbReference type="Google" id="ProtNLM"/>
    </source>
</evidence>
<keyword evidence="1" id="KW-1277">Toxin-antitoxin system</keyword>
<organism evidence="2 3">
    <name type="scientific">Candidatus Kaiserbacteria bacterium RIFCSPLOWO2_02_FULL_55_12</name>
    <dbReference type="NCBI Taxonomy" id="1798522"/>
    <lineage>
        <taxon>Bacteria</taxon>
        <taxon>Candidatus Kaiseribacteriota</taxon>
    </lineage>
</organism>
<protein>
    <recommendedName>
        <fullName evidence="4">Type II toxin-antitoxin system mRNA interferase toxin, RelE/StbE family</fullName>
    </recommendedName>
</protein>
<dbReference type="InterPro" id="IPR035093">
    <property type="entry name" value="RelE/ParE_toxin_dom_sf"/>
</dbReference>
<dbReference type="Gene3D" id="3.30.2310.20">
    <property type="entry name" value="RelE-like"/>
    <property type="match status" value="1"/>
</dbReference>
<evidence type="ECO:0000313" key="2">
    <source>
        <dbReference type="EMBL" id="OGG79227.1"/>
    </source>
</evidence>
<accession>A0A1F6F041</accession>
<gene>
    <name evidence="2" type="ORF">A3J11_01275</name>
</gene>
<dbReference type="InterPro" id="IPR004386">
    <property type="entry name" value="Toxin_YafQ-like"/>
</dbReference>
<sequence>MSITYSSGFKKQVRRLPLRIKQALAERLRLFAGTPFHPLLDNHPLKGGRRGYRSINITGDWRVIYEPIGSDIARLIEVGTHHDLYGT</sequence>
<dbReference type="InterPro" id="IPR007712">
    <property type="entry name" value="RelE/ParE_toxin"/>
</dbReference>
<dbReference type="Pfam" id="PF15738">
    <property type="entry name" value="YafQ_toxin"/>
    <property type="match status" value="1"/>
</dbReference>
<reference evidence="2 3" key="1">
    <citation type="journal article" date="2016" name="Nat. Commun.">
        <title>Thousands of microbial genomes shed light on interconnected biogeochemical processes in an aquifer system.</title>
        <authorList>
            <person name="Anantharaman K."/>
            <person name="Brown C.T."/>
            <person name="Hug L.A."/>
            <person name="Sharon I."/>
            <person name="Castelle C.J."/>
            <person name="Probst A.J."/>
            <person name="Thomas B.C."/>
            <person name="Singh A."/>
            <person name="Wilkins M.J."/>
            <person name="Karaoz U."/>
            <person name="Brodie E.L."/>
            <person name="Williams K.H."/>
            <person name="Hubbard S.S."/>
            <person name="Banfield J.F."/>
        </authorList>
    </citation>
    <scope>NUCLEOTIDE SEQUENCE [LARGE SCALE GENOMIC DNA]</scope>
</reference>
<dbReference type="EMBL" id="MFMJ01000024">
    <property type="protein sequence ID" value="OGG79227.1"/>
    <property type="molecule type" value="Genomic_DNA"/>
</dbReference>
<dbReference type="NCBIfam" id="TIGR02385">
    <property type="entry name" value="RelE_StbE"/>
    <property type="match status" value="1"/>
</dbReference>
<dbReference type="AlphaFoldDB" id="A0A1F6F041"/>
<evidence type="ECO:0000256" key="1">
    <source>
        <dbReference type="ARBA" id="ARBA00022649"/>
    </source>
</evidence>
<proteinExistence type="predicted"/>
<evidence type="ECO:0000313" key="3">
    <source>
        <dbReference type="Proteomes" id="UP000178919"/>
    </source>
</evidence>
<dbReference type="SUPFAM" id="SSF143011">
    <property type="entry name" value="RelE-like"/>
    <property type="match status" value="1"/>
</dbReference>
<dbReference type="Proteomes" id="UP000178919">
    <property type="component" value="Unassembled WGS sequence"/>
</dbReference>